<dbReference type="EMBL" id="JACGCM010002660">
    <property type="protein sequence ID" value="KAF6136996.1"/>
    <property type="molecule type" value="Genomic_DNA"/>
</dbReference>
<proteinExistence type="predicted"/>
<reference evidence="1 2" key="1">
    <citation type="journal article" date="2020" name="IScience">
        <title>Genome Sequencing of the Endangered Kingdonia uniflora (Circaeasteraceae, Ranunculales) Reveals Potential Mechanisms of Evolutionary Specialization.</title>
        <authorList>
            <person name="Sun Y."/>
            <person name="Deng T."/>
            <person name="Zhang A."/>
            <person name="Moore M.J."/>
            <person name="Landis J.B."/>
            <person name="Lin N."/>
            <person name="Zhang H."/>
            <person name="Zhang X."/>
            <person name="Huang J."/>
            <person name="Zhang X."/>
            <person name="Sun H."/>
            <person name="Wang H."/>
        </authorList>
    </citation>
    <scope>NUCLEOTIDE SEQUENCE [LARGE SCALE GENOMIC DNA]</scope>
    <source>
        <strain evidence="1">TB1705</strain>
        <tissue evidence="1">Leaf</tissue>
    </source>
</reference>
<organism evidence="1 2">
    <name type="scientific">Kingdonia uniflora</name>
    <dbReference type="NCBI Taxonomy" id="39325"/>
    <lineage>
        <taxon>Eukaryota</taxon>
        <taxon>Viridiplantae</taxon>
        <taxon>Streptophyta</taxon>
        <taxon>Embryophyta</taxon>
        <taxon>Tracheophyta</taxon>
        <taxon>Spermatophyta</taxon>
        <taxon>Magnoliopsida</taxon>
        <taxon>Ranunculales</taxon>
        <taxon>Circaeasteraceae</taxon>
        <taxon>Kingdonia</taxon>
    </lineage>
</organism>
<sequence length="366" mass="42334">MISDDDGCSNFFSQRFSAGTTSIDDYPPLSLLLFKWDRYYRKPVTDFPFSANNDFSKMDIHYVDHLSMTNMCFRGVTHYTKGVDDSLVTDAMKECVHNFWNFASSANSACCLSSFVEINKHLNMLVYLTKDFEDLPPFFVKHVTGLEGFIDIAASQRHQSSYTGRPQIALEFMYEVLSTMKRKLKNNRSYQRYLRETRPHEFSYNPIVQTGCEVKELVDECKAKEEAEERASLKISVLKAAENPFKMLCFLYDNVEEEFVKHVSEQVQEEFDNDISEIMEIVMDNLHLVDKYVDIEGYGWRSVADPGMGARVGQLVSYLDNIDIAMVADDATRLKLCESIANLKHTLLSCRYTEKEREERASFYLH</sequence>
<comment type="caution">
    <text evidence="1">The sequence shown here is derived from an EMBL/GenBank/DDBJ whole genome shotgun (WGS) entry which is preliminary data.</text>
</comment>
<protein>
    <submittedName>
        <fullName evidence="1">Uncharacterized protein</fullName>
    </submittedName>
</protein>
<gene>
    <name evidence="1" type="ORF">GIB67_030760</name>
</gene>
<name>A0A7J7L2X4_9MAGN</name>
<evidence type="ECO:0000313" key="1">
    <source>
        <dbReference type="EMBL" id="KAF6136996.1"/>
    </source>
</evidence>
<evidence type="ECO:0000313" key="2">
    <source>
        <dbReference type="Proteomes" id="UP000541444"/>
    </source>
</evidence>
<dbReference type="Proteomes" id="UP000541444">
    <property type="component" value="Unassembled WGS sequence"/>
</dbReference>
<accession>A0A7J7L2X4</accession>
<dbReference type="AlphaFoldDB" id="A0A7J7L2X4"/>
<keyword evidence="2" id="KW-1185">Reference proteome</keyword>